<dbReference type="Pfam" id="PF07727">
    <property type="entry name" value="RVT_2"/>
    <property type="match status" value="1"/>
</dbReference>
<protein>
    <recommendedName>
        <fullName evidence="1">Reverse transcriptase Ty1/copia-type domain-containing protein</fullName>
    </recommendedName>
</protein>
<evidence type="ECO:0000313" key="2">
    <source>
        <dbReference type="EMBL" id="MBW0463527.1"/>
    </source>
</evidence>
<dbReference type="InterPro" id="IPR013103">
    <property type="entry name" value="RVT_2"/>
</dbReference>
<sequence>MNTRWVFTKTFDEKEQLKKYKGRCVSRGFKQKEEIYYTETFSPTGRLTTLRFLLSHAAIKNQKVRQAHFVTAYLDSKLPEDEAVYSELPDVFLDWLKETKPKTYNEDIGVELVSNPKNGVIKLKKALYGLKQAARSWYETFRNWLINNVSVKSMADACLLMGKNLI</sequence>
<keyword evidence="3" id="KW-1185">Reference proteome</keyword>
<dbReference type="EMBL" id="AVOT02000574">
    <property type="protein sequence ID" value="MBW0463527.1"/>
    <property type="molecule type" value="Genomic_DNA"/>
</dbReference>
<name>A0A9Q3GEQ7_9BASI</name>
<dbReference type="OrthoDB" id="3054497at2759"/>
<dbReference type="AlphaFoldDB" id="A0A9Q3GEQ7"/>
<gene>
    <name evidence="2" type="ORF">O181_003242</name>
</gene>
<feature type="domain" description="Reverse transcriptase Ty1/copia-type" evidence="1">
    <location>
        <begin position="2"/>
        <end position="147"/>
    </location>
</feature>
<reference evidence="2" key="1">
    <citation type="submission" date="2021-03" db="EMBL/GenBank/DDBJ databases">
        <title>Draft genome sequence of rust myrtle Austropuccinia psidii MF-1, a brazilian biotype.</title>
        <authorList>
            <person name="Quecine M.C."/>
            <person name="Pachon D.M.R."/>
            <person name="Bonatelli M.L."/>
            <person name="Correr F.H."/>
            <person name="Franceschini L.M."/>
            <person name="Leite T.F."/>
            <person name="Margarido G.R.A."/>
            <person name="Almeida C.A."/>
            <person name="Ferrarezi J.A."/>
            <person name="Labate C.A."/>
        </authorList>
    </citation>
    <scope>NUCLEOTIDE SEQUENCE</scope>
    <source>
        <strain evidence="2">MF-1</strain>
    </source>
</reference>
<dbReference type="Proteomes" id="UP000765509">
    <property type="component" value="Unassembled WGS sequence"/>
</dbReference>
<evidence type="ECO:0000259" key="1">
    <source>
        <dbReference type="Pfam" id="PF07727"/>
    </source>
</evidence>
<comment type="caution">
    <text evidence="2">The sequence shown here is derived from an EMBL/GenBank/DDBJ whole genome shotgun (WGS) entry which is preliminary data.</text>
</comment>
<proteinExistence type="predicted"/>
<accession>A0A9Q3GEQ7</accession>
<organism evidence="2 3">
    <name type="scientific">Austropuccinia psidii MF-1</name>
    <dbReference type="NCBI Taxonomy" id="1389203"/>
    <lineage>
        <taxon>Eukaryota</taxon>
        <taxon>Fungi</taxon>
        <taxon>Dikarya</taxon>
        <taxon>Basidiomycota</taxon>
        <taxon>Pucciniomycotina</taxon>
        <taxon>Pucciniomycetes</taxon>
        <taxon>Pucciniales</taxon>
        <taxon>Sphaerophragmiaceae</taxon>
        <taxon>Austropuccinia</taxon>
    </lineage>
</organism>
<evidence type="ECO:0000313" key="3">
    <source>
        <dbReference type="Proteomes" id="UP000765509"/>
    </source>
</evidence>